<keyword evidence="3" id="KW-0732">Signal</keyword>
<dbReference type="SUPFAM" id="SSF53474">
    <property type="entry name" value="alpha/beta-Hydrolases"/>
    <property type="match status" value="1"/>
</dbReference>
<evidence type="ECO:0000256" key="5">
    <source>
        <dbReference type="ARBA" id="ARBA00023180"/>
    </source>
</evidence>
<dbReference type="GO" id="GO:0008239">
    <property type="term" value="F:dipeptidyl-peptidase activity"/>
    <property type="evidence" value="ECO:0007669"/>
    <property type="project" value="TreeGrafter"/>
</dbReference>
<reference evidence="6 7" key="1">
    <citation type="journal article" date="2015" name="Genome Biol. Evol.">
        <title>Phylogenomic analyses indicate that early fungi evolved digesting cell walls of algal ancestors of land plants.</title>
        <authorList>
            <person name="Chang Y."/>
            <person name="Wang S."/>
            <person name="Sekimoto S."/>
            <person name="Aerts A.L."/>
            <person name="Choi C."/>
            <person name="Clum A."/>
            <person name="LaButti K.M."/>
            <person name="Lindquist E.A."/>
            <person name="Yee Ngan C."/>
            <person name="Ohm R.A."/>
            <person name="Salamov A.A."/>
            <person name="Grigoriev I.V."/>
            <person name="Spatafora J.W."/>
            <person name="Berbee M.L."/>
        </authorList>
    </citation>
    <scope>NUCLEOTIDE SEQUENCE [LARGE SCALE GENOMIC DNA]</scope>
    <source>
        <strain evidence="6 7">NRRL 28638</strain>
    </source>
</reference>
<dbReference type="GO" id="GO:0005768">
    <property type="term" value="C:endosome"/>
    <property type="evidence" value="ECO:0007669"/>
    <property type="project" value="TreeGrafter"/>
</dbReference>
<keyword evidence="7" id="KW-1185">Reference proteome</keyword>
<proteinExistence type="inferred from homology"/>
<dbReference type="PANTHER" id="PTHR11010:SF11">
    <property type="entry name" value="THYMUS-SPECIFIC SERINE PROTEASE"/>
    <property type="match status" value="1"/>
</dbReference>
<evidence type="ECO:0000256" key="4">
    <source>
        <dbReference type="ARBA" id="ARBA00022801"/>
    </source>
</evidence>
<dbReference type="Proteomes" id="UP000070444">
    <property type="component" value="Unassembled WGS sequence"/>
</dbReference>
<keyword evidence="2" id="KW-0645">Protease</keyword>
<evidence type="ECO:0000256" key="1">
    <source>
        <dbReference type="ARBA" id="ARBA00011079"/>
    </source>
</evidence>
<name>A0A137PCT5_CONC2</name>
<sequence length="468" mass="53163">MLFSFLIYINTISSRPLSTRPLNELDDQISDTSRGIFQTLWFNQTLDHNSANSTTFKQKYLVNAQYYKSGGPVFLYIEGESALRNSSVTNGNMVQLAIENNGMIFGLEHRFYGDSQPFDEWTLDNLKYLSSLNGVKDAGNFIKNVINPTTNKPFKNTKWITTGGSYAGALSAWIKEEYPKEVFIGYASSAPVLAKADFYEYDQVVASALGPQCASEMNSIKNYIDGLFDDKTRFNKLKSDFNCTDVEDDDLFLYTIADILAYIVQYNLPTTNPNIDTFCSGLVSQSDMKSKINHYIDQTNKVRNNNGYTCKSFEGYDTLKAIKANNKDVMKQWTYQSCQEWGFWQTAPKNGISTRSKRLTLKWFYDYFCSEKFFGKKIGPSDPNITNNYFKALNNSTPRTLWVNGDADPWHALSVINTQNSTLDRPIYLIKNGSHSADLYPDSATDSAPLTDTRKKIRSDISRWLKLG</sequence>
<comment type="similarity">
    <text evidence="1">Belongs to the peptidase S28 family.</text>
</comment>
<keyword evidence="5" id="KW-0325">Glycoprotein</keyword>
<dbReference type="Pfam" id="PF05577">
    <property type="entry name" value="Peptidase_S28"/>
    <property type="match status" value="1"/>
</dbReference>
<dbReference type="Gene3D" id="1.20.120.980">
    <property type="entry name" value="Serine carboxypeptidase S28, SKS domain"/>
    <property type="match status" value="1"/>
</dbReference>
<organism evidence="6 7">
    <name type="scientific">Conidiobolus coronatus (strain ATCC 28846 / CBS 209.66 / NRRL 28638)</name>
    <name type="common">Delacroixia coronata</name>
    <dbReference type="NCBI Taxonomy" id="796925"/>
    <lineage>
        <taxon>Eukaryota</taxon>
        <taxon>Fungi</taxon>
        <taxon>Fungi incertae sedis</taxon>
        <taxon>Zoopagomycota</taxon>
        <taxon>Entomophthoromycotina</taxon>
        <taxon>Entomophthoromycetes</taxon>
        <taxon>Entomophthorales</taxon>
        <taxon>Ancylistaceae</taxon>
        <taxon>Conidiobolus</taxon>
    </lineage>
</organism>
<dbReference type="AlphaFoldDB" id="A0A137PCT5"/>
<dbReference type="PANTHER" id="PTHR11010">
    <property type="entry name" value="PROTEASE S28 PRO-X CARBOXYPEPTIDASE-RELATED"/>
    <property type="match status" value="1"/>
</dbReference>
<dbReference type="GO" id="GO:0070008">
    <property type="term" value="F:serine-type exopeptidase activity"/>
    <property type="evidence" value="ECO:0007669"/>
    <property type="project" value="InterPro"/>
</dbReference>
<dbReference type="EMBL" id="KQ964446">
    <property type="protein sequence ID" value="KXN72814.1"/>
    <property type="molecule type" value="Genomic_DNA"/>
</dbReference>
<evidence type="ECO:0000313" key="6">
    <source>
        <dbReference type="EMBL" id="KXN72814.1"/>
    </source>
</evidence>
<dbReference type="InterPro" id="IPR042269">
    <property type="entry name" value="Ser_carbopepase_S28_SKS"/>
</dbReference>
<evidence type="ECO:0000313" key="7">
    <source>
        <dbReference type="Proteomes" id="UP000070444"/>
    </source>
</evidence>
<dbReference type="InterPro" id="IPR029058">
    <property type="entry name" value="AB_hydrolase_fold"/>
</dbReference>
<keyword evidence="4" id="KW-0378">Hydrolase</keyword>
<protein>
    <submittedName>
        <fullName evidence="6">Peptidase S28</fullName>
    </submittedName>
</protein>
<evidence type="ECO:0000256" key="3">
    <source>
        <dbReference type="ARBA" id="ARBA00022729"/>
    </source>
</evidence>
<accession>A0A137PCT5</accession>
<evidence type="ECO:0000256" key="2">
    <source>
        <dbReference type="ARBA" id="ARBA00022670"/>
    </source>
</evidence>
<dbReference type="Gene3D" id="3.40.50.1820">
    <property type="entry name" value="alpha/beta hydrolase"/>
    <property type="match status" value="1"/>
</dbReference>
<dbReference type="OrthoDB" id="1735038at2759"/>
<gene>
    <name evidence="6" type="ORF">CONCODRAFT_168258</name>
</gene>
<dbReference type="GO" id="GO:0006508">
    <property type="term" value="P:proteolysis"/>
    <property type="evidence" value="ECO:0007669"/>
    <property type="project" value="UniProtKB-KW"/>
</dbReference>
<dbReference type="InterPro" id="IPR008758">
    <property type="entry name" value="Peptidase_S28"/>
</dbReference>